<dbReference type="Pfam" id="PF08646">
    <property type="entry name" value="Rep_fac-A_C"/>
    <property type="match status" value="1"/>
</dbReference>
<protein>
    <recommendedName>
        <fullName evidence="10">Replication factor A C-terminal domain-containing protein</fullName>
    </recommendedName>
</protein>
<keyword evidence="8" id="KW-1185">Reference proteome</keyword>
<evidence type="ECO:0000256" key="2">
    <source>
        <dbReference type="ARBA" id="ARBA00022723"/>
    </source>
</evidence>
<dbReference type="RefSeq" id="XP_056698528.1">
    <property type="nucleotide sequence ID" value="XM_056842550.1"/>
</dbReference>
<dbReference type="Proteomes" id="UP000813463">
    <property type="component" value="Chromosome 4"/>
</dbReference>
<evidence type="ECO:0000259" key="6">
    <source>
        <dbReference type="Pfam" id="PF08646"/>
    </source>
</evidence>
<evidence type="ECO:0000256" key="5">
    <source>
        <dbReference type="ARBA" id="ARBA00023125"/>
    </source>
</evidence>
<feature type="domain" description="Replication protein A OB" evidence="7">
    <location>
        <begin position="77"/>
        <end position="174"/>
    </location>
</feature>
<evidence type="ECO:0000256" key="3">
    <source>
        <dbReference type="ARBA" id="ARBA00022771"/>
    </source>
</evidence>
<dbReference type="CDD" id="cd04476">
    <property type="entry name" value="RPA1_DBD_C"/>
    <property type="match status" value="1"/>
</dbReference>
<reference evidence="8" key="1">
    <citation type="journal article" date="2021" name="Nat. Commun.">
        <title>Genomic analyses provide insights into spinach domestication and the genetic basis of agronomic traits.</title>
        <authorList>
            <person name="Cai X."/>
            <person name="Sun X."/>
            <person name="Xu C."/>
            <person name="Sun H."/>
            <person name="Wang X."/>
            <person name="Ge C."/>
            <person name="Zhang Z."/>
            <person name="Wang Q."/>
            <person name="Fei Z."/>
            <person name="Jiao C."/>
            <person name="Wang Q."/>
        </authorList>
    </citation>
    <scope>NUCLEOTIDE SEQUENCE [LARGE SCALE GENOMIC DNA]</scope>
    <source>
        <strain evidence="8">cv. Varoflay</strain>
    </source>
</reference>
<feature type="domain" description="Replication factor A C-terminal" evidence="6">
    <location>
        <begin position="228"/>
        <end position="342"/>
    </location>
</feature>
<dbReference type="SUPFAM" id="SSF50249">
    <property type="entry name" value="Nucleic acid-binding proteins"/>
    <property type="match status" value="2"/>
</dbReference>
<dbReference type="CDD" id="cd04481">
    <property type="entry name" value="RPA1_DBD_B_like"/>
    <property type="match status" value="1"/>
</dbReference>
<dbReference type="PANTHER" id="PTHR47165">
    <property type="entry name" value="OS03G0429900 PROTEIN"/>
    <property type="match status" value="1"/>
</dbReference>
<dbReference type="GeneID" id="110790987"/>
<keyword evidence="5" id="KW-0238">DNA-binding</keyword>
<accession>A0ABM3RSC8</accession>
<dbReference type="InterPro" id="IPR013955">
    <property type="entry name" value="Rep_factor-A_C"/>
</dbReference>
<gene>
    <name evidence="9" type="primary">LOC110790987</name>
</gene>
<evidence type="ECO:0008006" key="10">
    <source>
        <dbReference type="Google" id="ProtNLM"/>
    </source>
</evidence>
<sequence length="370" mass="42909">MRKDLMKTYKDQIVEGNIHTINNFDVARNNKLHCPVKNDMLIRFTPFTTVFQEQENAATIPMNHFQIHPLDRLQERNNKSDYAIDVVGLLIGVQEETWVNVGLQKTPIRRIQIEDQCNFKAVVTLWGAKVDLIDTDITKDEDNFKVLLITSTKVSMYQGNYQLNSINATQIHINLPIPETEGFKQGPEPRTPIKQLETKPHESLEQAMFKNRKKIQDILEMDPQTKEMFTCSATIMSIHLDKKWHYNSCDTCKKKVDETFYCTNCEVVVKYPKTRYLLTVDIDDETACIPMALFDKEAEIVVGSPIHKLLELQKKDNGKDNVFDRLQHCVGKQFTFKAKLSTRSETTELICQKTFQIDYQLEKSYKHQGP</sequence>
<reference evidence="9" key="2">
    <citation type="submission" date="2025-08" db="UniProtKB">
        <authorList>
            <consortium name="RefSeq"/>
        </authorList>
    </citation>
    <scope>IDENTIFICATION</scope>
    <source>
        <tissue evidence="9">Leaf</tissue>
    </source>
</reference>
<dbReference type="InterPro" id="IPR031657">
    <property type="entry name" value="REPA_OB_2"/>
</dbReference>
<proteinExistence type="inferred from homology"/>
<dbReference type="PANTHER" id="PTHR47165:SF4">
    <property type="entry name" value="OS03G0429900 PROTEIN"/>
    <property type="match status" value="1"/>
</dbReference>
<dbReference type="InterPro" id="IPR012340">
    <property type="entry name" value="NA-bd_OB-fold"/>
</dbReference>
<dbReference type="InterPro" id="IPR047192">
    <property type="entry name" value="Euk_RPA1_DBD_C"/>
</dbReference>
<dbReference type="Gene3D" id="2.40.50.140">
    <property type="entry name" value="Nucleic acid-binding proteins"/>
    <property type="match status" value="2"/>
</dbReference>
<keyword evidence="4" id="KW-0862">Zinc</keyword>
<organism evidence="8 9">
    <name type="scientific">Spinacia oleracea</name>
    <name type="common">Spinach</name>
    <dbReference type="NCBI Taxonomy" id="3562"/>
    <lineage>
        <taxon>Eukaryota</taxon>
        <taxon>Viridiplantae</taxon>
        <taxon>Streptophyta</taxon>
        <taxon>Embryophyta</taxon>
        <taxon>Tracheophyta</taxon>
        <taxon>Spermatophyta</taxon>
        <taxon>Magnoliopsida</taxon>
        <taxon>eudicotyledons</taxon>
        <taxon>Gunneridae</taxon>
        <taxon>Pentapetalae</taxon>
        <taxon>Caryophyllales</taxon>
        <taxon>Chenopodiaceae</taxon>
        <taxon>Chenopodioideae</taxon>
        <taxon>Anserineae</taxon>
        <taxon>Spinacia</taxon>
    </lineage>
</organism>
<keyword evidence="2" id="KW-0479">Metal-binding</keyword>
<dbReference type="Pfam" id="PF16900">
    <property type="entry name" value="REPA_OB_2"/>
    <property type="match status" value="1"/>
</dbReference>
<evidence type="ECO:0000256" key="4">
    <source>
        <dbReference type="ARBA" id="ARBA00022833"/>
    </source>
</evidence>
<keyword evidence="3" id="KW-0863">Zinc-finger</keyword>
<comment type="similarity">
    <text evidence="1">Belongs to the replication factor A protein 1 family.</text>
</comment>
<evidence type="ECO:0000313" key="8">
    <source>
        <dbReference type="Proteomes" id="UP000813463"/>
    </source>
</evidence>
<evidence type="ECO:0000313" key="9">
    <source>
        <dbReference type="RefSeq" id="XP_056698528.1"/>
    </source>
</evidence>
<name>A0ABM3RSC8_SPIOL</name>
<evidence type="ECO:0000256" key="1">
    <source>
        <dbReference type="ARBA" id="ARBA00005690"/>
    </source>
</evidence>
<evidence type="ECO:0000259" key="7">
    <source>
        <dbReference type="Pfam" id="PF16900"/>
    </source>
</evidence>